<accession>A0AAW1TPK9</accession>
<dbReference type="Proteomes" id="UP001431783">
    <property type="component" value="Unassembled WGS sequence"/>
</dbReference>
<evidence type="ECO:0000313" key="2">
    <source>
        <dbReference type="Proteomes" id="UP001431783"/>
    </source>
</evidence>
<name>A0AAW1TPK9_9CUCU</name>
<gene>
    <name evidence="1" type="ORF">WA026_022677</name>
</gene>
<dbReference type="AlphaFoldDB" id="A0AAW1TPK9"/>
<evidence type="ECO:0000313" key="1">
    <source>
        <dbReference type="EMBL" id="KAK9873446.1"/>
    </source>
</evidence>
<reference evidence="1 2" key="1">
    <citation type="submission" date="2023-03" db="EMBL/GenBank/DDBJ databases">
        <title>Genome insight into feeding habits of ladybird beetles.</title>
        <authorList>
            <person name="Li H.-S."/>
            <person name="Huang Y.-H."/>
            <person name="Pang H."/>
        </authorList>
    </citation>
    <scope>NUCLEOTIDE SEQUENCE [LARGE SCALE GENOMIC DNA]</scope>
    <source>
        <strain evidence="1">SYSU_2023b</strain>
        <tissue evidence="1">Whole body</tissue>
    </source>
</reference>
<comment type="caution">
    <text evidence="1">The sequence shown here is derived from an EMBL/GenBank/DDBJ whole genome shotgun (WGS) entry which is preliminary data.</text>
</comment>
<organism evidence="1 2">
    <name type="scientific">Henosepilachna vigintioctopunctata</name>
    <dbReference type="NCBI Taxonomy" id="420089"/>
    <lineage>
        <taxon>Eukaryota</taxon>
        <taxon>Metazoa</taxon>
        <taxon>Ecdysozoa</taxon>
        <taxon>Arthropoda</taxon>
        <taxon>Hexapoda</taxon>
        <taxon>Insecta</taxon>
        <taxon>Pterygota</taxon>
        <taxon>Neoptera</taxon>
        <taxon>Endopterygota</taxon>
        <taxon>Coleoptera</taxon>
        <taxon>Polyphaga</taxon>
        <taxon>Cucujiformia</taxon>
        <taxon>Coccinelloidea</taxon>
        <taxon>Coccinellidae</taxon>
        <taxon>Epilachninae</taxon>
        <taxon>Epilachnini</taxon>
        <taxon>Henosepilachna</taxon>
    </lineage>
</organism>
<keyword evidence="2" id="KW-1185">Reference proteome</keyword>
<sequence>MMAVHKYTYYEASLLIKKKNTNNSQVITNDNYNFPQLPKTDIKIINNNLPPTITQQTYAQQTAKHIHTTSTPNLHLINTNKTQKQKTVTTFVTKNRPHKSKLGFNKNKIEECLVDFVPEYKKNKLSDWHRRTIEFQESNPTLGITQINNTMEEEETPLLITSGTPVQSQINDFNQEHMDEIYTTAIIHKVPE</sequence>
<dbReference type="EMBL" id="JARQZJ010000020">
    <property type="protein sequence ID" value="KAK9873446.1"/>
    <property type="molecule type" value="Genomic_DNA"/>
</dbReference>
<proteinExistence type="predicted"/>
<protein>
    <submittedName>
        <fullName evidence="1">Uncharacterized protein</fullName>
    </submittedName>
</protein>